<gene>
    <name evidence="1" type="ORF">C1H71_09370</name>
</gene>
<dbReference type="RefSeq" id="WP_130106307.1">
    <property type="nucleotide sequence ID" value="NZ_CP025781.1"/>
</dbReference>
<evidence type="ECO:0000313" key="1">
    <source>
        <dbReference type="EMBL" id="QBC43734.1"/>
    </source>
</evidence>
<organism evidence="1 2">
    <name type="scientific">Iodobacter fluviatilis</name>
    <dbReference type="NCBI Taxonomy" id="537"/>
    <lineage>
        <taxon>Bacteria</taxon>
        <taxon>Pseudomonadati</taxon>
        <taxon>Pseudomonadota</taxon>
        <taxon>Betaproteobacteria</taxon>
        <taxon>Neisseriales</taxon>
        <taxon>Chitinibacteraceae</taxon>
        <taxon>Iodobacter</taxon>
    </lineage>
</organism>
<dbReference type="Gene3D" id="3.30.70.260">
    <property type="match status" value="1"/>
</dbReference>
<dbReference type="Proteomes" id="UP000515917">
    <property type="component" value="Chromosome"/>
</dbReference>
<reference evidence="1 2" key="1">
    <citation type="submission" date="2018-01" db="EMBL/GenBank/DDBJ databases">
        <title>Genome sequence of Iodobacter sp. strain PCH194 isolated from Indian Trans-Himalaya.</title>
        <authorList>
            <person name="Kumar V."/>
            <person name="Thakur V."/>
            <person name="Kumar S."/>
            <person name="Singh D."/>
        </authorList>
    </citation>
    <scope>NUCLEOTIDE SEQUENCE [LARGE SCALE GENOMIC DNA]</scope>
    <source>
        <strain evidence="1 2">PCH194</strain>
    </source>
</reference>
<sequence length="109" mass="12697">MHYLKKIFIALRAMHGRKTNNSQYFLQITSAESSISNLRKLLIQNLNHLGLQAQQLKVFRLPEGKYCLSVLLHLSAHLQQNFNQMAISLSQHHDVNQIKWGLRRNHKPS</sequence>
<protein>
    <submittedName>
        <fullName evidence="1">Uncharacterized protein</fullName>
    </submittedName>
</protein>
<dbReference type="AlphaFoldDB" id="A0A7G3G999"/>
<evidence type="ECO:0000313" key="2">
    <source>
        <dbReference type="Proteomes" id="UP000515917"/>
    </source>
</evidence>
<keyword evidence="2" id="KW-1185">Reference proteome</keyword>
<accession>A0A7G3G999</accession>
<dbReference type="EMBL" id="CP025781">
    <property type="protein sequence ID" value="QBC43734.1"/>
    <property type="molecule type" value="Genomic_DNA"/>
</dbReference>
<name>A0A7G3G999_9NEIS</name>
<proteinExistence type="predicted"/>
<dbReference type="KEGG" id="ifl:C1H71_09370"/>